<keyword evidence="2" id="KW-1185">Reference proteome</keyword>
<dbReference type="AlphaFoldDB" id="A0A431U427"/>
<dbReference type="PANTHER" id="PTHR39550:SF1">
    <property type="entry name" value="SLL0658 PROTEIN"/>
    <property type="match status" value="1"/>
</dbReference>
<proteinExistence type="predicted"/>
<dbReference type="RefSeq" id="WP_126693251.1">
    <property type="nucleotide sequence ID" value="NZ_RXOF01000005.1"/>
</dbReference>
<accession>A0A431U427</accession>
<sequence length="151" mass="16230">MPPVIIADASCLILLEKIGALELLPRLFGRITVTDIVAAEYGLPLPEWAAVKVNQDASQLQLLSLTLDRGEASAIALALEQSDCLLIMDERRGRQVAFRLHLPVVGTLGILLRAKSSGLIGAIKPLLDAIGTTNFRLSNQLVQLVLKQAGE</sequence>
<gene>
    <name evidence="1" type="ORF">EJV47_11245</name>
</gene>
<dbReference type="Pfam" id="PF11848">
    <property type="entry name" value="DUF3368"/>
    <property type="match status" value="1"/>
</dbReference>
<evidence type="ECO:0000313" key="2">
    <source>
        <dbReference type="Proteomes" id="UP000282184"/>
    </source>
</evidence>
<dbReference type="Proteomes" id="UP000282184">
    <property type="component" value="Unassembled WGS sequence"/>
</dbReference>
<protein>
    <submittedName>
        <fullName evidence="1">DUF3368 domain-containing protein</fullName>
    </submittedName>
</protein>
<evidence type="ECO:0000313" key="1">
    <source>
        <dbReference type="EMBL" id="RTQ50201.1"/>
    </source>
</evidence>
<dbReference type="InterPro" id="IPR021799">
    <property type="entry name" value="PIN-like_prokaryotic"/>
</dbReference>
<reference evidence="1 2" key="1">
    <citation type="submission" date="2018-12" db="EMBL/GenBank/DDBJ databases">
        <title>Hymenobacter gummosus sp. nov., isolated from a spring.</title>
        <authorList>
            <person name="Nie L."/>
        </authorList>
    </citation>
    <scope>NUCLEOTIDE SEQUENCE [LARGE SCALE GENOMIC DNA]</scope>
    <source>
        <strain evidence="1 2">KCTC 52166</strain>
    </source>
</reference>
<comment type="caution">
    <text evidence="1">The sequence shown here is derived from an EMBL/GenBank/DDBJ whole genome shotgun (WGS) entry which is preliminary data.</text>
</comment>
<name>A0A431U427_9BACT</name>
<dbReference type="EMBL" id="RXOF01000005">
    <property type="protein sequence ID" value="RTQ50201.1"/>
    <property type="molecule type" value="Genomic_DNA"/>
</dbReference>
<dbReference type="PANTHER" id="PTHR39550">
    <property type="entry name" value="SLL0658 PROTEIN"/>
    <property type="match status" value="1"/>
</dbReference>
<organism evidence="1 2">
    <name type="scientific">Hymenobacter gummosus</name>
    <dbReference type="NCBI Taxonomy" id="1776032"/>
    <lineage>
        <taxon>Bacteria</taxon>
        <taxon>Pseudomonadati</taxon>
        <taxon>Bacteroidota</taxon>
        <taxon>Cytophagia</taxon>
        <taxon>Cytophagales</taxon>
        <taxon>Hymenobacteraceae</taxon>
        <taxon>Hymenobacter</taxon>
    </lineage>
</organism>
<dbReference type="OrthoDB" id="764457at2"/>